<keyword evidence="3" id="KW-1185">Reference proteome</keyword>
<feature type="transmembrane region" description="Helical" evidence="1">
    <location>
        <begin position="38"/>
        <end position="59"/>
    </location>
</feature>
<evidence type="ECO:0000256" key="1">
    <source>
        <dbReference type="SAM" id="Phobius"/>
    </source>
</evidence>
<keyword evidence="1" id="KW-0472">Membrane</keyword>
<dbReference type="EMBL" id="CP020919">
    <property type="protein sequence ID" value="AWG26584.1"/>
    <property type="molecule type" value="Genomic_DNA"/>
</dbReference>
<dbReference type="AlphaFoldDB" id="A0A2S1LS85"/>
<name>A0A2S1LS85_9FLAO</name>
<dbReference type="KEGG" id="fki:FK004_15800"/>
<keyword evidence="1" id="KW-0812">Transmembrane</keyword>
<dbReference type="Pfam" id="PF19589">
    <property type="entry name" value="DUF6095"/>
    <property type="match status" value="1"/>
</dbReference>
<dbReference type="InterPro" id="IPR046077">
    <property type="entry name" value="DUF6095"/>
</dbReference>
<keyword evidence="1" id="KW-1133">Transmembrane helix</keyword>
<dbReference type="RefSeq" id="WP_108738097.1">
    <property type="nucleotide sequence ID" value="NZ_CP020919.1"/>
</dbReference>
<reference evidence="2 3" key="1">
    <citation type="submission" date="2017-04" db="EMBL/GenBank/DDBJ databases">
        <title>Complete genome sequence of Flavobacterium kingsejong AJ004.</title>
        <authorList>
            <person name="Lee P.C."/>
        </authorList>
    </citation>
    <scope>NUCLEOTIDE SEQUENCE [LARGE SCALE GENOMIC DNA]</scope>
    <source>
        <strain evidence="2 3">AJ004</strain>
    </source>
</reference>
<evidence type="ECO:0000313" key="2">
    <source>
        <dbReference type="EMBL" id="AWG26584.1"/>
    </source>
</evidence>
<organism evidence="2 3">
    <name type="scientific">Flavobacterium kingsejongi</name>
    <dbReference type="NCBI Taxonomy" id="1678728"/>
    <lineage>
        <taxon>Bacteria</taxon>
        <taxon>Pseudomonadati</taxon>
        <taxon>Bacteroidota</taxon>
        <taxon>Flavobacteriia</taxon>
        <taxon>Flavobacteriales</taxon>
        <taxon>Flavobacteriaceae</taxon>
        <taxon>Flavobacterium</taxon>
    </lineage>
</organism>
<proteinExistence type="predicted"/>
<sequence>MANKKILFRGIKYLGWSLPLFFIGPVVIHSSFKNQNNPLYYVVLALGIIICLSAMLLLFRGVQTVVKSLFDHE</sequence>
<accession>A0A2S1LS85</accession>
<protein>
    <submittedName>
        <fullName evidence="2">Uncharacterized protein</fullName>
    </submittedName>
</protein>
<evidence type="ECO:0000313" key="3">
    <source>
        <dbReference type="Proteomes" id="UP000244677"/>
    </source>
</evidence>
<feature type="transmembrane region" description="Helical" evidence="1">
    <location>
        <begin position="12"/>
        <end position="32"/>
    </location>
</feature>
<dbReference type="Proteomes" id="UP000244677">
    <property type="component" value="Chromosome"/>
</dbReference>
<dbReference type="OrthoDB" id="1447634at2"/>
<gene>
    <name evidence="2" type="ORF">FK004_15800</name>
</gene>